<keyword evidence="2" id="KW-1185">Reference proteome</keyword>
<gene>
    <name evidence="1" type="ORF">BTM29_11515</name>
</gene>
<organism evidence="1 2">
    <name type="scientific">Companilactobacillus allii</name>
    <dbReference type="NCBI Taxonomy" id="1847728"/>
    <lineage>
        <taxon>Bacteria</taxon>
        <taxon>Bacillati</taxon>
        <taxon>Bacillota</taxon>
        <taxon>Bacilli</taxon>
        <taxon>Lactobacillales</taxon>
        <taxon>Lactobacillaceae</taxon>
        <taxon>Companilactobacillus</taxon>
    </lineage>
</organism>
<accession>A0A1P8Q5M3</accession>
<dbReference type="RefSeq" id="WP_076617984.1">
    <property type="nucleotide sequence ID" value="NZ_CP019323.1"/>
</dbReference>
<proteinExistence type="predicted"/>
<reference evidence="2" key="1">
    <citation type="submission" date="2016-12" db="EMBL/GenBank/DDBJ databases">
        <authorList>
            <person name="Jung M.Y."/>
            <person name="Lee S.H."/>
        </authorList>
    </citation>
    <scope>NUCLEOTIDE SEQUENCE [LARGE SCALE GENOMIC DNA]</scope>
    <source>
        <strain evidence="2">WiKim39</strain>
    </source>
</reference>
<sequence length="67" mass="7809">MPEQQFMEYAHQIESSIKTKLFERHMTQRELSGIIDENPVLVNKAIKGDTSPKSQRIREKIGRVLNI</sequence>
<evidence type="ECO:0000313" key="1">
    <source>
        <dbReference type="EMBL" id="APX73141.1"/>
    </source>
</evidence>
<name>A0A1P8Q5M3_9LACO</name>
<evidence type="ECO:0000313" key="2">
    <source>
        <dbReference type="Proteomes" id="UP000187499"/>
    </source>
</evidence>
<dbReference type="KEGG" id="lalw:BTM29_11515"/>
<dbReference type="STRING" id="1847728.BTM29_11515"/>
<dbReference type="EMBL" id="CP019323">
    <property type="protein sequence ID" value="APX73141.1"/>
    <property type="molecule type" value="Genomic_DNA"/>
</dbReference>
<dbReference type="OrthoDB" id="2309397at2"/>
<protein>
    <submittedName>
        <fullName evidence="1">Transcriptional regulator</fullName>
    </submittedName>
</protein>
<dbReference type="AlphaFoldDB" id="A0A1P8Q5M3"/>
<dbReference type="Proteomes" id="UP000187499">
    <property type="component" value="Chromosome"/>
</dbReference>